<dbReference type="GeneID" id="70189119"/>
<evidence type="ECO:0000259" key="1">
    <source>
        <dbReference type="Pfam" id="PF12697"/>
    </source>
</evidence>
<dbReference type="InterPro" id="IPR000073">
    <property type="entry name" value="AB_hydrolase_1"/>
</dbReference>
<gene>
    <name evidence="2" type="ORF">B0I36DRAFT_368152</name>
</gene>
<dbReference type="Gene3D" id="3.40.50.1820">
    <property type="entry name" value="alpha/beta hydrolase"/>
    <property type="match status" value="1"/>
</dbReference>
<dbReference type="OrthoDB" id="1263307at2759"/>
<keyword evidence="3" id="KW-1185">Reference proteome</keyword>
<feature type="domain" description="AB hydrolase-1" evidence="1">
    <location>
        <begin position="21"/>
        <end position="260"/>
    </location>
</feature>
<dbReference type="RefSeq" id="XP_046006372.1">
    <property type="nucleotide sequence ID" value="XM_046159573.1"/>
</dbReference>
<evidence type="ECO:0000313" key="3">
    <source>
        <dbReference type="Proteomes" id="UP000756346"/>
    </source>
</evidence>
<proteinExistence type="predicted"/>
<sequence>MASENAAPEIKQDQGDDKPVILLVHGSWHSPKVYDKVRAKLTELGYESHAPRLPSLGDQPKLSWRVDVAAIHDWAIPLFEAGKKVILVAHSLSGVTATIAVQNQTTSARAAAGLKGGFHAAVFLCAFVAPQAGVDVITLFGGVWPPWSIPDEKYTGGTMRVNLDMAAQTLYSDLPEQEAADWVAALLPNSQATVETTIPVSAGDVLGEGKIDCLYVLCTSDKTIAPGLQEVMAGSIPGAKVERIDASHSPMLSRPDEVAKLVVSTV</sequence>
<dbReference type="InterPro" id="IPR029058">
    <property type="entry name" value="AB_hydrolase_fold"/>
</dbReference>
<accession>A0A9P9BJH6</accession>
<dbReference type="AlphaFoldDB" id="A0A9P9BJH6"/>
<dbReference type="Proteomes" id="UP000756346">
    <property type="component" value="Unassembled WGS sequence"/>
</dbReference>
<reference evidence="2" key="1">
    <citation type="journal article" date="2021" name="Nat. Commun.">
        <title>Genetic determinants of endophytism in the Arabidopsis root mycobiome.</title>
        <authorList>
            <person name="Mesny F."/>
            <person name="Miyauchi S."/>
            <person name="Thiergart T."/>
            <person name="Pickel B."/>
            <person name="Atanasova L."/>
            <person name="Karlsson M."/>
            <person name="Huettel B."/>
            <person name="Barry K.W."/>
            <person name="Haridas S."/>
            <person name="Chen C."/>
            <person name="Bauer D."/>
            <person name="Andreopoulos W."/>
            <person name="Pangilinan J."/>
            <person name="LaButti K."/>
            <person name="Riley R."/>
            <person name="Lipzen A."/>
            <person name="Clum A."/>
            <person name="Drula E."/>
            <person name="Henrissat B."/>
            <person name="Kohler A."/>
            <person name="Grigoriev I.V."/>
            <person name="Martin F.M."/>
            <person name="Hacquard S."/>
        </authorList>
    </citation>
    <scope>NUCLEOTIDE SEQUENCE</scope>
    <source>
        <strain evidence="2">MPI-CAGE-CH-0230</strain>
    </source>
</reference>
<protein>
    <submittedName>
        <fullName evidence="2">Alpha/beta hydrolase fold-1</fullName>
    </submittedName>
</protein>
<dbReference type="EMBL" id="JAGTJQ010000011">
    <property type="protein sequence ID" value="KAH7018105.1"/>
    <property type="molecule type" value="Genomic_DNA"/>
</dbReference>
<name>A0A9P9BJH6_9PEZI</name>
<organism evidence="2 3">
    <name type="scientific">Microdochium trichocladiopsis</name>
    <dbReference type="NCBI Taxonomy" id="1682393"/>
    <lineage>
        <taxon>Eukaryota</taxon>
        <taxon>Fungi</taxon>
        <taxon>Dikarya</taxon>
        <taxon>Ascomycota</taxon>
        <taxon>Pezizomycotina</taxon>
        <taxon>Sordariomycetes</taxon>
        <taxon>Xylariomycetidae</taxon>
        <taxon>Xylariales</taxon>
        <taxon>Microdochiaceae</taxon>
        <taxon>Microdochium</taxon>
    </lineage>
</organism>
<comment type="caution">
    <text evidence="2">The sequence shown here is derived from an EMBL/GenBank/DDBJ whole genome shotgun (WGS) entry which is preliminary data.</text>
</comment>
<dbReference type="SUPFAM" id="SSF53474">
    <property type="entry name" value="alpha/beta-Hydrolases"/>
    <property type="match status" value="1"/>
</dbReference>
<keyword evidence="2" id="KW-0378">Hydrolase</keyword>
<evidence type="ECO:0000313" key="2">
    <source>
        <dbReference type="EMBL" id="KAH7018105.1"/>
    </source>
</evidence>
<dbReference type="PANTHER" id="PTHR37017">
    <property type="entry name" value="AB HYDROLASE-1 DOMAIN-CONTAINING PROTEIN-RELATED"/>
    <property type="match status" value="1"/>
</dbReference>
<dbReference type="InterPro" id="IPR052897">
    <property type="entry name" value="Sec-Metab_Biosynth_Hydrolase"/>
</dbReference>
<dbReference type="Pfam" id="PF12697">
    <property type="entry name" value="Abhydrolase_6"/>
    <property type="match status" value="1"/>
</dbReference>
<dbReference type="GO" id="GO:0016787">
    <property type="term" value="F:hydrolase activity"/>
    <property type="evidence" value="ECO:0007669"/>
    <property type="project" value="UniProtKB-KW"/>
</dbReference>
<dbReference type="PANTHER" id="PTHR37017:SF11">
    <property type="entry name" value="ESTERASE_LIPASE_THIOESTERASE DOMAIN-CONTAINING PROTEIN"/>
    <property type="match status" value="1"/>
</dbReference>